<gene>
    <name evidence="2" type="ORF">H6F41_05755</name>
</gene>
<reference evidence="2 3" key="1">
    <citation type="journal article" date="2020" name="ISME J.">
        <title>Comparative genomics reveals insights into cyanobacterial evolution and habitat adaptation.</title>
        <authorList>
            <person name="Chen M.Y."/>
            <person name="Teng W.K."/>
            <person name="Zhao L."/>
            <person name="Hu C.X."/>
            <person name="Zhou Y.K."/>
            <person name="Han B.P."/>
            <person name="Song L.R."/>
            <person name="Shu W.S."/>
        </authorList>
    </citation>
    <scope>NUCLEOTIDE SEQUENCE [LARGE SCALE GENOMIC DNA]</scope>
    <source>
        <strain evidence="2 3">FACHB-723</strain>
    </source>
</reference>
<keyword evidence="3" id="KW-1185">Reference proteome</keyword>
<organism evidence="2 3">
    <name type="scientific">Pseudanabaena mucicola FACHB-723</name>
    <dbReference type="NCBI Taxonomy" id="2692860"/>
    <lineage>
        <taxon>Bacteria</taxon>
        <taxon>Bacillati</taxon>
        <taxon>Cyanobacteriota</taxon>
        <taxon>Cyanophyceae</taxon>
        <taxon>Pseudanabaenales</taxon>
        <taxon>Pseudanabaenaceae</taxon>
        <taxon>Pseudanabaena</taxon>
    </lineage>
</organism>
<evidence type="ECO:0000313" key="2">
    <source>
        <dbReference type="EMBL" id="MBD2187647.1"/>
    </source>
</evidence>
<feature type="compositionally biased region" description="Basic residues" evidence="1">
    <location>
        <begin position="65"/>
        <end position="76"/>
    </location>
</feature>
<accession>A0ABR7ZVS2</accession>
<comment type="caution">
    <text evidence="2">The sequence shown here is derived from an EMBL/GenBank/DDBJ whole genome shotgun (WGS) entry which is preliminary data.</text>
</comment>
<dbReference type="Proteomes" id="UP000642094">
    <property type="component" value="Unassembled WGS sequence"/>
</dbReference>
<sequence length="150" mass="17434">MDAVTDIADWSDIEVQLQETKDLLVEIEERFVQVRRDSHKRDELRSQEEQVRSQIQEISSDRLHRQPNIKARRSSRTSKVPAHHQPSPSHPQKEELLKQLQALTEQLEQIEADLESRLLSWSSFREPFWQIVRFGGLGIVIGVILKSCTG</sequence>
<name>A0ABR7ZVS2_9CYAN</name>
<protein>
    <submittedName>
        <fullName evidence="2">DUF2203 domain-containing protein</fullName>
    </submittedName>
</protein>
<feature type="compositionally biased region" description="Basic and acidic residues" evidence="1">
    <location>
        <begin position="36"/>
        <end position="51"/>
    </location>
</feature>
<proteinExistence type="predicted"/>
<evidence type="ECO:0000256" key="1">
    <source>
        <dbReference type="SAM" id="MobiDB-lite"/>
    </source>
</evidence>
<dbReference type="EMBL" id="JACJQB010000007">
    <property type="protein sequence ID" value="MBD2187647.1"/>
    <property type="molecule type" value="Genomic_DNA"/>
</dbReference>
<feature type="region of interest" description="Disordered" evidence="1">
    <location>
        <begin position="36"/>
        <end position="94"/>
    </location>
</feature>
<evidence type="ECO:0000313" key="3">
    <source>
        <dbReference type="Proteomes" id="UP000642094"/>
    </source>
</evidence>